<dbReference type="InterPro" id="IPR036390">
    <property type="entry name" value="WH_DNA-bd_sf"/>
</dbReference>
<feature type="domain" description="Polymerase beta nucleotidyltransferase" evidence="1">
    <location>
        <begin position="103"/>
        <end position="182"/>
    </location>
</feature>
<dbReference type="SUPFAM" id="SSF46785">
    <property type="entry name" value="Winged helix' DNA-binding domain"/>
    <property type="match status" value="1"/>
</dbReference>
<dbReference type="RefSeq" id="WP_283223153.1">
    <property type="nucleotide sequence ID" value="NZ_JASGBH010000002.1"/>
</dbReference>
<protein>
    <submittedName>
        <fullName evidence="2">Nucleotidyltransferase domain-containing protein</fullName>
    </submittedName>
</protein>
<proteinExistence type="predicted"/>
<dbReference type="InterPro" id="IPR036388">
    <property type="entry name" value="WH-like_DNA-bd_sf"/>
</dbReference>
<evidence type="ECO:0000313" key="2">
    <source>
        <dbReference type="EMBL" id="MDI9232742.1"/>
    </source>
</evidence>
<dbReference type="InterPro" id="IPR041633">
    <property type="entry name" value="Polbeta"/>
</dbReference>
<name>A0ABT6X446_9BURK</name>
<keyword evidence="3" id="KW-1185">Reference proteome</keyword>
<evidence type="ECO:0000313" key="3">
    <source>
        <dbReference type="Proteomes" id="UP001431902"/>
    </source>
</evidence>
<organism evidence="2 3">
    <name type="scientific">Limnohabitans lacus</name>
    <dbReference type="NCBI Taxonomy" id="3045173"/>
    <lineage>
        <taxon>Bacteria</taxon>
        <taxon>Pseudomonadati</taxon>
        <taxon>Pseudomonadota</taxon>
        <taxon>Betaproteobacteria</taxon>
        <taxon>Burkholderiales</taxon>
        <taxon>Comamonadaceae</taxon>
        <taxon>Limnohabitans</taxon>
    </lineage>
</organism>
<dbReference type="EMBL" id="JASGBH010000002">
    <property type="protein sequence ID" value="MDI9232742.1"/>
    <property type="molecule type" value="Genomic_DNA"/>
</dbReference>
<comment type="caution">
    <text evidence="2">The sequence shown here is derived from an EMBL/GenBank/DDBJ whole genome shotgun (WGS) entry which is preliminary data.</text>
</comment>
<evidence type="ECO:0000259" key="1">
    <source>
        <dbReference type="Pfam" id="PF18765"/>
    </source>
</evidence>
<dbReference type="Gene3D" id="1.10.10.10">
    <property type="entry name" value="Winged helix-like DNA-binding domain superfamily/Winged helix DNA-binding domain"/>
    <property type="match status" value="1"/>
</dbReference>
<dbReference type="CDD" id="cd05403">
    <property type="entry name" value="NT_KNTase_like"/>
    <property type="match status" value="1"/>
</dbReference>
<dbReference type="Gene3D" id="3.30.460.10">
    <property type="entry name" value="Beta Polymerase, domain 2"/>
    <property type="match status" value="1"/>
</dbReference>
<sequence length="192" mass="21192">MSVSELLFPNQYRRKVLALLMLNPQRWLHLRELARLTGASPGTLKKELDALTSVGLLKLQKVGNQTQFSANTEHPVFPELSALVRKTTGLRDVLALALAPLASQIEVAFVFGSMAKATEGPQSDVDLLLIGNATFGQVANAVYDAQLVLARDINPKVMSRVEWSEKKNAQNVFVQELMDKPKIFIVGSEHEL</sequence>
<dbReference type="Proteomes" id="UP001431902">
    <property type="component" value="Unassembled WGS sequence"/>
</dbReference>
<dbReference type="InterPro" id="IPR011991">
    <property type="entry name" value="ArsR-like_HTH"/>
</dbReference>
<dbReference type="CDD" id="cd00090">
    <property type="entry name" value="HTH_ARSR"/>
    <property type="match status" value="1"/>
</dbReference>
<reference evidence="2" key="1">
    <citation type="submission" date="2023-05" db="EMBL/GenBank/DDBJ databases">
        <title>Limnohabitans sp. strain HM2-2 Genome sequencing and assembly.</title>
        <authorList>
            <person name="Jung Y."/>
        </authorList>
    </citation>
    <scope>NUCLEOTIDE SEQUENCE</scope>
    <source>
        <strain evidence="2">HM2-2</strain>
    </source>
</reference>
<dbReference type="InterPro" id="IPR043519">
    <property type="entry name" value="NT_sf"/>
</dbReference>
<gene>
    <name evidence="2" type="ORF">QLQ16_02710</name>
</gene>
<dbReference type="SUPFAM" id="SSF81301">
    <property type="entry name" value="Nucleotidyltransferase"/>
    <property type="match status" value="1"/>
</dbReference>
<accession>A0ABT6X446</accession>
<dbReference type="Pfam" id="PF18765">
    <property type="entry name" value="Polbeta"/>
    <property type="match status" value="1"/>
</dbReference>